<proteinExistence type="predicted"/>
<comment type="caution">
    <text evidence="1">The sequence shown here is derived from an EMBL/GenBank/DDBJ whole genome shotgun (WGS) entry which is preliminary data.</text>
</comment>
<reference evidence="1 2" key="2">
    <citation type="journal article" date="2021" name="Genomics">
        <title>High-quality reference genome for Clonorchis sinensis.</title>
        <authorList>
            <person name="Young N.D."/>
            <person name="Stroehlein A.J."/>
            <person name="Kinkar L."/>
            <person name="Wang T."/>
            <person name="Sohn W.M."/>
            <person name="Chang B.C.H."/>
            <person name="Kaur P."/>
            <person name="Weisz D."/>
            <person name="Dudchenko O."/>
            <person name="Aiden E.L."/>
            <person name="Korhonen P.K."/>
            <person name="Gasser R.B."/>
        </authorList>
    </citation>
    <scope>NUCLEOTIDE SEQUENCE [LARGE SCALE GENOMIC DNA]</scope>
    <source>
        <strain evidence="1">Cs-k2</strain>
    </source>
</reference>
<reference evidence="1 2" key="1">
    <citation type="journal article" date="2018" name="Biotechnol. Adv.">
        <title>Improved genomic resources and new bioinformatic workflow for the carcinogenic parasite Clonorchis sinensis: Biotechnological implications.</title>
        <authorList>
            <person name="Wang D."/>
            <person name="Korhonen P.K."/>
            <person name="Gasser R.B."/>
            <person name="Young N.D."/>
        </authorList>
    </citation>
    <scope>NUCLEOTIDE SEQUENCE [LARGE SCALE GENOMIC DNA]</scope>
    <source>
        <strain evidence="1">Cs-k2</strain>
    </source>
</reference>
<evidence type="ECO:0000313" key="1">
    <source>
        <dbReference type="EMBL" id="KAG5442188.1"/>
    </source>
</evidence>
<name>A0A8T1LZQ4_CLOSI</name>
<dbReference type="AlphaFoldDB" id="A0A8T1LZQ4"/>
<organism evidence="1 2">
    <name type="scientific">Clonorchis sinensis</name>
    <name type="common">Chinese liver fluke</name>
    <dbReference type="NCBI Taxonomy" id="79923"/>
    <lineage>
        <taxon>Eukaryota</taxon>
        <taxon>Metazoa</taxon>
        <taxon>Spiralia</taxon>
        <taxon>Lophotrochozoa</taxon>
        <taxon>Platyhelminthes</taxon>
        <taxon>Trematoda</taxon>
        <taxon>Digenea</taxon>
        <taxon>Opisthorchiida</taxon>
        <taxon>Opisthorchiata</taxon>
        <taxon>Opisthorchiidae</taxon>
        <taxon>Clonorchis</taxon>
    </lineage>
</organism>
<protein>
    <submittedName>
        <fullName evidence="1">Uncharacterized protein</fullName>
    </submittedName>
</protein>
<dbReference type="EMBL" id="NIRI02000076">
    <property type="protein sequence ID" value="KAG5442188.1"/>
    <property type="molecule type" value="Genomic_DNA"/>
</dbReference>
<accession>A0A8T1LZQ4</accession>
<keyword evidence="2" id="KW-1185">Reference proteome</keyword>
<sequence>MEKTKTMVQKQVLEFANSVKTFIEQAKSKQMTGQTGGQNLADHTKTKLLQLTDSINDSLSQLQGAIQQTEQQLKDTPLPGTGLNNKRAQATWITLVLLPLLISRLSENI</sequence>
<evidence type="ECO:0000313" key="2">
    <source>
        <dbReference type="Proteomes" id="UP000286415"/>
    </source>
</evidence>
<gene>
    <name evidence="1" type="ORF">CSKR_113194</name>
</gene>
<dbReference type="Proteomes" id="UP000286415">
    <property type="component" value="Unassembled WGS sequence"/>
</dbReference>